<dbReference type="InterPro" id="IPR004358">
    <property type="entry name" value="Sig_transdc_His_kin-like_C"/>
</dbReference>
<evidence type="ECO:0000313" key="7">
    <source>
        <dbReference type="Proteomes" id="UP000324646"/>
    </source>
</evidence>
<feature type="domain" description="Histidine kinase" evidence="5">
    <location>
        <begin position="1"/>
        <end position="106"/>
    </location>
</feature>
<gene>
    <name evidence="6" type="ORF">FQB35_07965</name>
</gene>
<dbReference type="OrthoDB" id="9797586at2"/>
<keyword evidence="3 6" id="KW-0418">Kinase</keyword>
<organism evidence="6 7">
    <name type="scientific">Crassaminicella thermophila</name>
    <dbReference type="NCBI Taxonomy" id="2599308"/>
    <lineage>
        <taxon>Bacteria</taxon>
        <taxon>Bacillati</taxon>
        <taxon>Bacillota</taxon>
        <taxon>Clostridia</taxon>
        <taxon>Eubacteriales</taxon>
        <taxon>Clostridiaceae</taxon>
        <taxon>Crassaminicella</taxon>
    </lineage>
</organism>
<dbReference type="Pfam" id="PF02518">
    <property type="entry name" value="HATPase_c"/>
    <property type="match status" value="1"/>
</dbReference>
<dbReference type="GO" id="GO:0004673">
    <property type="term" value="F:protein histidine kinase activity"/>
    <property type="evidence" value="ECO:0007669"/>
    <property type="project" value="UniProtKB-EC"/>
</dbReference>
<dbReference type="EMBL" id="CP042243">
    <property type="protein sequence ID" value="QEK12318.1"/>
    <property type="molecule type" value="Genomic_DNA"/>
</dbReference>
<keyword evidence="3 6" id="KW-0808">Transferase</keyword>
<dbReference type="InterPro" id="IPR036890">
    <property type="entry name" value="HATPase_C_sf"/>
</dbReference>
<proteinExistence type="predicted"/>
<evidence type="ECO:0000256" key="2">
    <source>
        <dbReference type="ARBA" id="ARBA00012438"/>
    </source>
</evidence>
<dbReference type="PROSITE" id="PS50109">
    <property type="entry name" value="HIS_KIN"/>
    <property type="match status" value="1"/>
</dbReference>
<dbReference type="SUPFAM" id="SSF55874">
    <property type="entry name" value="ATPase domain of HSP90 chaperone/DNA topoisomerase II/histidine kinase"/>
    <property type="match status" value="1"/>
</dbReference>
<dbReference type="InterPro" id="IPR005467">
    <property type="entry name" value="His_kinase_dom"/>
</dbReference>
<reference evidence="6 7" key="1">
    <citation type="submission" date="2019-07" db="EMBL/GenBank/DDBJ databases">
        <title>Complete genome of Crassaminicella thermophila SY095.</title>
        <authorList>
            <person name="Li X."/>
        </authorList>
    </citation>
    <scope>NUCLEOTIDE SEQUENCE [LARGE SCALE GENOMIC DNA]</scope>
    <source>
        <strain evidence="6 7">SY095</strain>
    </source>
</reference>
<protein>
    <recommendedName>
        <fullName evidence="2">histidine kinase</fullName>
        <ecNumber evidence="2">2.7.13.3</ecNumber>
    </recommendedName>
</protein>
<name>A0A5C0SGG3_CRATE</name>
<comment type="catalytic activity">
    <reaction evidence="1">
        <text>ATP + protein L-histidine = ADP + protein N-phospho-L-histidine.</text>
        <dbReference type="EC" id="2.7.13.3"/>
    </reaction>
</comment>
<dbReference type="InterPro" id="IPR003594">
    <property type="entry name" value="HATPase_dom"/>
</dbReference>
<evidence type="ECO:0000256" key="3">
    <source>
        <dbReference type="ARBA" id="ARBA00022777"/>
    </source>
</evidence>
<dbReference type="EC" id="2.7.13.3" evidence="2"/>
<evidence type="ECO:0000256" key="4">
    <source>
        <dbReference type="ARBA" id="ARBA00023012"/>
    </source>
</evidence>
<keyword evidence="4" id="KW-0902">Two-component regulatory system</keyword>
<evidence type="ECO:0000256" key="1">
    <source>
        <dbReference type="ARBA" id="ARBA00000085"/>
    </source>
</evidence>
<dbReference type="RefSeq" id="WP_148809473.1">
    <property type="nucleotide sequence ID" value="NZ_CP042243.1"/>
</dbReference>
<sequence length="189" mass="21771">MKELSLHILDIVQNSITAKATFIQIIIEENEKENFINIKIIDNGIGMNKDLLEKVINPFVTTRKTRKVGLGISLFKAAAERCNGRFYIQSELGKGTEIFASFERDHIDRAPLGNMVDTIITIIMANEKIDYVYKHTFNECEFIFDTREIRKVLGGMPLNDVAVIDWMKNYIIDGIKELYKNKEIKNQPK</sequence>
<dbReference type="AlphaFoldDB" id="A0A5C0SGG3"/>
<dbReference type="Gene3D" id="3.30.565.10">
    <property type="entry name" value="Histidine kinase-like ATPase, C-terminal domain"/>
    <property type="match status" value="1"/>
</dbReference>
<dbReference type="Proteomes" id="UP000324646">
    <property type="component" value="Chromosome"/>
</dbReference>
<dbReference type="PANTHER" id="PTHR43065">
    <property type="entry name" value="SENSOR HISTIDINE KINASE"/>
    <property type="match status" value="1"/>
</dbReference>
<evidence type="ECO:0000313" key="6">
    <source>
        <dbReference type="EMBL" id="QEK12318.1"/>
    </source>
</evidence>
<dbReference type="KEGG" id="crs:FQB35_07965"/>
<dbReference type="GO" id="GO:0000160">
    <property type="term" value="P:phosphorelay signal transduction system"/>
    <property type="evidence" value="ECO:0007669"/>
    <property type="project" value="UniProtKB-KW"/>
</dbReference>
<dbReference type="PRINTS" id="PR00344">
    <property type="entry name" value="BCTRLSENSOR"/>
</dbReference>
<accession>A0A5C0SGG3</accession>
<evidence type="ECO:0000259" key="5">
    <source>
        <dbReference type="PROSITE" id="PS50109"/>
    </source>
</evidence>
<keyword evidence="7" id="KW-1185">Reference proteome</keyword>